<evidence type="ECO:0000313" key="3">
    <source>
        <dbReference type="EMBL" id="CCG99298.1"/>
    </source>
</evidence>
<evidence type="ECO:0000256" key="1">
    <source>
        <dbReference type="SAM" id="SignalP"/>
    </source>
</evidence>
<evidence type="ECO:0000259" key="2">
    <source>
        <dbReference type="PROSITE" id="PS51352"/>
    </source>
</evidence>
<dbReference type="PATRIC" id="fig|1166018.3.peg.3017"/>
<protein>
    <submittedName>
        <fullName evidence="3">Alkyl hydroperoxide reductase/thiol specific antioxidant/Mal allergen</fullName>
    </submittedName>
</protein>
<sequence length="209" mass="22772">MKSFLLVALIGFGLLGTFPTAVAQRPNAGYTLGDIVAPFSLKNVDNRTISLSDYQGQRGLIVIFTSNHCPFSKAYEDRILALDRKFSAQGFPVIAVLSNNAAIYEDDTFERMQARAREKGYTFPYLQDATQAVAHSFGANRTPQVYVLKRNGGADATARFTVEYIGSIDDSPQDPAGVQRQYVDEAVTNLLVGRPVVTPLTKAVGCAIK</sequence>
<dbReference type="InterPro" id="IPR013766">
    <property type="entry name" value="Thioredoxin_domain"/>
</dbReference>
<dbReference type="GO" id="GO:0016209">
    <property type="term" value="F:antioxidant activity"/>
    <property type="evidence" value="ECO:0007669"/>
    <property type="project" value="InterPro"/>
</dbReference>
<dbReference type="InterPro" id="IPR047262">
    <property type="entry name" value="PRX-like1"/>
</dbReference>
<gene>
    <name evidence="3" type="ORF">FAES_1288</name>
</gene>
<evidence type="ECO:0000313" key="4">
    <source>
        <dbReference type="Proteomes" id="UP000011058"/>
    </source>
</evidence>
<accession>I0K595</accession>
<feature type="domain" description="Thioredoxin" evidence="2">
    <location>
        <begin position="30"/>
        <end position="188"/>
    </location>
</feature>
<feature type="signal peptide" evidence="1">
    <location>
        <begin position="1"/>
        <end position="23"/>
    </location>
</feature>
<dbReference type="CDD" id="cd02969">
    <property type="entry name" value="PRX_like1"/>
    <property type="match status" value="1"/>
</dbReference>
<dbReference type="OrthoDB" id="9809746at2"/>
<dbReference type="RefSeq" id="WP_015330397.1">
    <property type="nucleotide sequence ID" value="NC_020054.1"/>
</dbReference>
<name>I0K595_9BACT</name>
<dbReference type="EMBL" id="HE796683">
    <property type="protein sequence ID" value="CCG99298.1"/>
    <property type="molecule type" value="Genomic_DNA"/>
</dbReference>
<feature type="chain" id="PRO_5003629878" evidence="1">
    <location>
        <begin position="24"/>
        <end position="209"/>
    </location>
</feature>
<dbReference type="AlphaFoldDB" id="I0K595"/>
<dbReference type="GO" id="GO:0016491">
    <property type="term" value="F:oxidoreductase activity"/>
    <property type="evidence" value="ECO:0007669"/>
    <property type="project" value="InterPro"/>
</dbReference>
<dbReference type="HOGENOM" id="CLU_076204_2_1_10"/>
<dbReference type="SUPFAM" id="SSF52833">
    <property type="entry name" value="Thioredoxin-like"/>
    <property type="match status" value="1"/>
</dbReference>
<keyword evidence="1" id="KW-0732">Signal</keyword>
<proteinExistence type="predicted"/>
<dbReference type="eggNOG" id="COG1225">
    <property type="taxonomic scope" value="Bacteria"/>
</dbReference>
<dbReference type="Pfam" id="PF00578">
    <property type="entry name" value="AhpC-TSA"/>
    <property type="match status" value="1"/>
</dbReference>
<reference evidence="3 4" key="1">
    <citation type="journal article" date="2012" name="J. Bacteriol.">
        <title>Genome Sequence of Fibrella aestuarina BUZ 2T, a Filamentous Marine Bacterium.</title>
        <authorList>
            <person name="Filippini M."/>
            <person name="Qi W."/>
            <person name="Blom J."/>
            <person name="Goesmann A."/>
            <person name="Smits T.H."/>
            <person name="Bagheri H.C."/>
        </authorList>
    </citation>
    <scope>NUCLEOTIDE SEQUENCE [LARGE SCALE GENOMIC DNA]</scope>
    <source>
        <strain evidence="4">BUZ 2T</strain>
    </source>
</reference>
<organism evidence="3 4">
    <name type="scientific">Fibrella aestuarina BUZ 2</name>
    <dbReference type="NCBI Taxonomy" id="1166018"/>
    <lineage>
        <taxon>Bacteria</taxon>
        <taxon>Pseudomonadati</taxon>
        <taxon>Bacteroidota</taxon>
        <taxon>Cytophagia</taxon>
        <taxon>Cytophagales</taxon>
        <taxon>Spirosomataceae</taxon>
        <taxon>Fibrella</taxon>
    </lineage>
</organism>
<dbReference type="InterPro" id="IPR000866">
    <property type="entry name" value="AhpC/TSA"/>
</dbReference>
<dbReference type="KEGG" id="fae:FAES_1288"/>
<dbReference type="PANTHER" id="PTHR43640">
    <property type="entry name" value="OS07G0260300 PROTEIN"/>
    <property type="match status" value="1"/>
</dbReference>
<dbReference type="PROSITE" id="PS51352">
    <property type="entry name" value="THIOREDOXIN_2"/>
    <property type="match status" value="1"/>
</dbReference>
<dbReference type="Proteomes" id="UP000011058">
    <property type="component" value="Chromosome"/>
</dbReference>
<dbReference type="STRING" id="1166018.FAES_1288"/>
<dbReference type="Gene3D" id="3.40.30.10">
    <property type="entry name" value="Glutaredoxin"/>
    <property type="match status" value="1"/>
</dbReference>
<keyword evidence="4" id="KW-1185">Reference proteome</keyword>
<dbReference type="PANTHER" id="PTHR43640:SF1">
    <property type="entry name" value="THIOREDOXIN-DEPENDENT PEROXIREDOXIN"/>
    <property type="match status" value="1"/>
</dbReference>
<dbReference type="InterPro" id="IPR036249">
    <property type="entry name" value="Thioredoxin-like_sf"/>
</dbReference>